<dbReference type="EMBL" id="MNBE01000742">
    <property type="protein sequence ID" value="OKO92267.1"/>
    <property type="molecule type" value="Genomic_DNA"/>
</dbReference>
<reference evidence="3 4" key="1">
    <citation type="submission" date="2016-10" db="EMBL/GenBank/DDBJ databases">
        <title>Genome sequence of the ascomycete fungus Penicillium subrubescens.</title>
        <authorList>
            <person name="De Vries R.P."/>
            <person name="Peng M."/>
            <person name="Dilokpimol A."/>
            <person name="Hilden K."/>
            <person name="Makela M.R."/>
            <person name="Grigoriev I."/>
            <person name="Riley R."/>
            <person name="Granchi Z."/>
        </authorList>
    </citation>
    <scope>NUCLEOTIDE SEQUENCE [LARGE SCALE GENOMIC DNA]</scope>
    <source>
        <strain evidence="3 4">CBS 132785</strain>
    </source>
</reference>
<evidence type="ECO:0000256" key="2">
    <source>
        <dbReference type="SAM" id="Phobius"/>
    </source>
</evidence>
<keyword evidence="2" id="KW-0472">Membrane</keyword>
<feature type="transmembrane region" description="Helical" evidence="2">
    <location>
        <begin position="55"/>
        <end position="75"/>
    </location>
</feature>
<keyword evidence="2" id="KW-1133">Transmembrane helix</keyword>
<dbReference type="Proteomes" id="UP000186955">
    <property type="component" value="Unassembled WGS sequence"/>
</dbReference>
<feature type="region of interest" description="Disordered" evidence="1">
    <location>
        <begin position="186"/>
        <end position="206"/>
    </location>
</feature>
<keyword evidence="2" id="KW-0812">Transmembrane</keyword>
<name>A0A1Q5SW68_9EURO</name>
<organism evidence="3 4">
    <name type="scientific">Penicillium subrubescens</name>
    <dbReference type="NCBI Taxonomy" id="1316194"/>
    <lineage>
        <taxon>Eukaryota</taxon>
        <taxon>Fungi</taxon>
        <taxon>Dikarya</taxon>
        <taxon>Ascomycota</taxon>
        <taxon>Pezizomycotina</taxon>
        <taxon>Eurotiomycetes</taxon>
        <taxon>Eurotiomycetidae</taxon>
        <taxon>Eurotiales</taxon>
        <taxon>Aspergillaceae</taxon>
        <taxon>Penicillium</taxon>
    </lineage>
</organism>
<sequence>MEKPEAVNFEAVCEEGATLHKIGSDDMWTQTALTAVARDYDQKEKTMLVMQAIRYYKKAIFWSLIISMCVIMEGFDTNLLGNFYPYLHTSSSKSAWIQEAAYSLSVGANDLALFACFASWFLLMPFLWGGCPLVVFGWAYFRLPETKGRTFDELDTLFAKRVPARKVDSTDVDAFNEEENGKLATQYARKRSLESLSEESKWSTRR</sequence>
<dbReference type="InterPro" id="IPR036259">
    <property type="entry name" value="MFS_trans_sf"/>
</dbReference>
<protein>
    <submittedName>
        <fullName evidence="3">Uncharacterized protein</fullName>
    </submittedName>
</protein>
<proteinExistence type="predicted"/>
<dbReference type="STRING" id="1316194.A0A1Q5SW68"/>
<dbReference type="Gene3D" id="1.20.1250.20">
    <property type="entry name" value="MFS general substrate transporter like domains"/>
    <property type="match status" value="1"/>
</dbReference>
<gene>
    <name evidence="3" type="ORF">PENSUB_12829</name>
</gene>
<comment type="caution">
    <text evidence="3">The sequence shown here is derived from an EMBL/GenBank/DDBJ whole genome shotgun (WGS) entry which is preliminary data.</text>
</comment>
<evidence type="ECO:0000313" key="3">
    <source>
        <dbReference type="EMBL" id="OKO92267.1"/>
    </source>
</evidence>
<accession>A0A1Q5SW68</accession>
<evidence type="ECO:0000256" key="1">
    <source>
        <dbReference type="SAM" id="MobiDB-lite"/>
    </source>
</evidence>
<dbReference type="AlphaFoldDB" id="A0A1Q5SW68"/>
<keyword evidence="4" id="KW-1185">Reference proteome</keyword>
<feature type="transmembrane region" description="Helical" evidence="2">
    <location>
        <begin position="111"/>
        <end position="141"/>
    </location>
</feature>
<evidence type="ECO:0000313" key="4">
    <source>
        <dbReference type="Proteomes" id="UP000186955"/>
    </source>
</evidence>